<organism evidence="14 15">
    <name type="scientific">Billgrantia endophytica</name>
    <dbReference type="NCBI Taxonomy" id="2033802"/>
    <lineage>
        <taxon>Bacteria</taxon>
        <taxon>Pseudomonadati</taxon>
        <taxon>Pseudomonadota</taxon>
        <taxon>Gammaproteobacteria</taxon>
        <taxon>Oceanospirillales</taxon>
        <taxon>Halomonadaceae</taxon>
        <taxon>Billgrantia</taxon>
    </lineage>
</organism>
<proteinExistence type="predicted"/>
<evidence type="ECO:0000313" key="15">
    <source>
        <dbReference type="Proteomes" id="UP000235803"/>
    </source>
</evidence>
<feature type="transmembrane region" description="Helical" evidence="12">
    <location>
        <begin position="227"/>
        <end position="249"/>
    </location>
</feature>
<dbReference type="OrthoDB" id="15218at2"/>
<dbReference type="Gene3D" id="3.30.2010.10">
    <property type="entry name" value="Metalloproteases ('zincins'), catalytic domain"/>
    <property type="match status" value="1"/>
</dbReference>
<dbReference type="Proteomes" id="UP000235803">
    <property type="component" value="Unassembled WGS sequence"/>
</dbReference>
<dbReference type="RefSeq" id="WP_102654410.1">
    <property type="nucleotide sequence ID" value="NZ_PNRF01000032.1"/>
</dbReference>
<reference evidence="14 15" key="1">
    <citation type="submission" date="2018-01" db="EMBL/GenBank/DDBJ databases">
        <title>Halomonas endophytica sp. nov., isolated from storage liquid in the stems of Populus euphratica.</title>
        <authorList>
            <person name="Chen C."/>
        </authorList>
    </citation>
    <scope>NUCLEOTIDE SEQUENCE [LARGE SCALE GENOMIC DNA]</scope>
    <source>
        <strain evidence="14 15">MC28</strain>
    </source>
</reference>
<name>A0A2N7U0C4_9GAMM</name>
<evidence type="ECO:0000256" key="9">
    <source>
        <dbReference type="ARBA" id="ARBA00023049"/>
    </source>
</evidence>
<dbReference type="GO" id="GO:0006508">
    <property type="term" value="P:proteolysis"/>
    <property type="evidence" value="ECO:0007669"/>
    <property type="project" value="UniProtKB-KW"/>
</dbReference>
<feature type="compositionally biased region" description="Low complexity" evidence="11">
    <location>
        <begin position="344"/>
        <end position="376"/>
    </location>
</feature>
<dbReference type="InterPro" id="IPR029024">
    <property type="entry name" value="TerB-like"/>
</dbReference>
<evidence type="ECO:0000256" key="12">
    <source>
        <dbReference type="SAM" id="Phobius"/>
    </source>
</evidence>
<keyword evidence="15" id="KW-1185">Reference proteome</keyword>
<evidence type="ECO:0000256" key="7">
    <source>
        <dbReference type="ARBA" id="ARBA00022833"/>
    </source>
</evidence>
<keyword evidence="7" id="KW-0862">Zinc</keyword>
<keyword evidence="9" id="KW-0482">Metalloprotease</keyword>
<evidence type="ECO:0000256" key="1">
    <source>
        <dbReference type="ARBA" id="ARBA00001947"/>
    </source>
</evidence>
<feature type="region of interest" description="Disordered" evidence="11">
    <location>
        <begin position="327"/>
        <end position="381"/>
    </location>
</feature>
<evidence type="ECO:0000313" key="14">
    <source>
        <dbReference type="EMBL" id="PMR73862.1"/>
    </source>
</evidence>
<keyword evidence="3" id="KW-0645">Protease</keyword>
<dbReference type="PANTHER" id="PTHR43221">
    <property type="entry name" value="PROTEASE HTPX"/>
    <property type="match status" value="1"/>
</dbReference>
<keyword evidence="5" id="KW-0479">Metal-binding</keyword>
<dbReference type="CDD" id="cd07340">
    <property type="entry name" value="M48B_Htpx_like"/>
    <property type="match status" value="1"/>
</dbReference>
<keyword evidence="4 12" id="KW-0812">Transmembrane</keyword>
<dbReference type="AlphaFoldDB" id="A0A2N7U0C4"/>
<dbReference type="EMBL" id="PNRF01000032">
    <property type="protein sequence ID" value="PMR73862.1"/>
    <property type="molecule type" value="Genomic_DNA"/>
</dbReference>
<dbReference type="InterPro" id="IPR001915">
    <property type="entry name" value="Peptidase_M48"/>
</dbReference>
<evidence type="ECO:0000256" key="2">
    <source>
        <dbReference type="ARBA" id="ARBA00022475"/>
    </source>
</evidence>
<evidence type="ECO:0000259" key="13">
    <source>
        <dbReference type="Pfam" id="PF01435"/>
    </source>
</evidence>
<dbReference type="GO" id="GO:0004222">
    <property type="term" value="F:metalloendopeptidase activity"/>
    <property type="evidence" value="ECO:0007669"/>
    <property type="project" value="InterPro"/>
</dbReference>
<gene>
    <name evidence="14" type="ORF">C1H69_16185</name>
</gene>
<feature type="transmembrane region" description="Helical" evidence="12">
    <location>
        <begin position="189"/>
        <end position="207"/>
    </location>
</feature>
<evidence type="ECO:0000256" key="5">
    <source>
        <dbReference type="ARBA" id="ARBA00022723"/>
    </source>
</evidence>
<evidence type="ECO:0000256" key="10">
    <source>
        <dbReference type="ARBA" id="ARBA00023136"/>
    </source>
</evidence>
<evidence type="ECO:0000256" key="4">
    <source>
        <dbReference type="ARBA" id="ARBA00022692"/>
    </source>
</evidence>
<feature type="domain" description="Peptidase M48" evidence="13">
    <location>
        <begin position="109"/>
        <end position="329"/>
    </location>
</feature>
<comment type="caution">
    <text evidence="14">The sequence shown here is derived from an EMBL/GenBank/DDBJ whole genome shotgun (WGS) entry which is preliminary data.</text>
</comment>
<dbReference type="SUPFAM" id="SSF158682">
    <property type="entry name" value="TerB-like"/>
    <property type="match status" value="1"/>
</dbReference>
<dbReference type="CDD" id="cd07177">
    <property type="entry name" value="terB_like"/>
    <property type="match status" value="1"/>
</dbReference>
<feature type="transmembrane region" description="Helical" evidence="12">
    <location>
        <begin position="17"/>
        <end position="40"/>
    </location>
</feature>
<keyword evidence="6" id="KW-0378">Hydrolase</keyword>
<accession>A0A2N7U0C4</accession>
<evidence type="ECO:0000256" key="3">
    <source>
        <dbReference type="ARBA" id="ARBA00022670"/>
    </source>
</evidence>
<dbReference type="Pfam" id="PF01435">
    <property type="entry name" value="Peptidase_M48"/>
    <property type="match status" value="1"/>
</dbReference>
<evidence type="ECO:0000256" key="8">
    <source>
        <dbReference type="ARBA" id="ARBA00022989"/>
    </source>
</evidence>
<protein>
    <recommendedName>
        <fullName evidence="13">Peptidase M48 domain-containing protein</fullName>
    </recommendedName>
</protein>
<comment type="cofactor">
    <cofactor evidence="1">
        <name>Zn(2+)</name>
        <dbReference type="ChEBI" id="CHEBI:29105"/>
    </cofactor>
</comment>
<evidence type="ECO:0000256" key="6">
    <source>
        <dbReference type="ARBA" id="ARBA00022801"/>
    </source>
</evidence>
<evidence type="ECO:0000256" key="11">
    <source>
        <dbReference type="SAM" id="MobiDB-lite"/>
    </source>
</evidence>
<feature type="transmembrane region" description="Helical" evidence="12">
    <location>
        <begin position="60"/>
        <end position="78"/>
    </location>
</feature>
<sequence length="640" mass="67530">MDFFEAQDQARRLTARLILLLIVAVVGLVAVAVLVVAVAMALLDGGQAGADPLDRALDPVLLGSVAIGVLAVVGLGSLTRHIQLKAGGATVAEALGGRLINAGTRDGDEQRLLNVVEEMAIASGMPVPLVYVLEEPAINAFAAGHSPRDAVIGVTRGAIQVLDRDELQGVVAHEFSHILHGDMRLNMRLVALLSGILLIGLVGRMLLRGTAGRGAVRSSRRGNGQIVMLGAGLALMIVGSVGSLCGNLIKAAVSRQREFLADASAVQYTRHPDGLARALKRLAAHTHGSELGAVQAAEFSHLYFGRGLPGLSGLTATHPPLTTRIERLQPGWDGSLPEPRPVNGQPATGAQQPGAAPGAAGLAGAASAHTGSARSGGPAGLAQRVGQLRPEDLVRARQALAGIDARLLDAAHDPYAARALVYGILMGVDPTSRQRQRQALVTQALPEVLGELDRLAEPLEEITPGQRLPLIELTLPILQSLSTAQYARFRACLVCLMEEEAQPGALQWSLHRLLTVGIEGARHRRYRKRHLYQVDAAAGRLLSSLAKAGEVEEQEARDAFRAAVAELPITPDFVAVPASPDELDRAVEHLQQLTDEERLQLLTAMGRCVSHDGRISAREAELLRAVAWSLGCPLPATATD</sequence>
<keyword evidence="8 12" id="KW-1133">Transmembrane helix</keyword>
<keyword evidence="2" id="KW-1003">Cell membrane</keyword>
<dbReference type="Gene3D" id="1.10.3680.10">
    <property type="entry name" value="TerB-like"/>
    <property type="match status" value="1"/>
</dbReference>
<dbReference type="InterPro" id="IPR050083">
    <property type="entry name" value="HtpX_protease"/>
</dbReference>
<dbReference type="GO" id="GO:0046872">
    <property type="term" value="F:metal ion binding"/>
    <property type="evidence" value="ECO:0007669"/>
    <property type="project" value="UniProtKB-KW"/>
</dbReference>
<keyword evidence="10 12" id="KW-0472">Membrane</keyword>
<dbReference type="PANTHER" id="PTHR43221:SF2">
    <property type="entry name" value="PROTEASE HTPX HOMOLOG"/>
    <property type="match status" value="1"/>
</dbReference>